<comment type="caution">
    <text evidence="1">The sequence shown here is derived from an EMBL/GenBank/DDBJ whole genome shotgun (WGS) entry which is preliminary data.</text>
</comment>
<dbReference type="EMBL" id="VSRR010012084">
    <property type="protein sequence ID" value="MPC54068.1"/>
    <property type="molecule type" value="Genomic_DNA"/>
</dbReference>
<accession>A0A5B7GAA5</accession>
<dbReference type="Proteomes" id="UP000324222">
    <property type="component" value="Unassembled WGS sequence"/>
</dbReference>
<gene>
    <name evidence="1" type="ORF">E2C01_047975</name>
</gene>
<keyword evidence="2" id="KW-1185">Reference proteome</keyword>
<evidence type="ECO:0000313" key="1">
    <source>
        <dbReference type="EMBL" id="MPC54068.1"/>
    </source>
</evidence>
<reference evidence="1 2" key="1">
    <citation type="submission" date="2019-05" db="EMBL/GenBank/DDBJ databases">
        <title>Another draft genome of Portunus trituberculatus and its Hox gene families provides insights of decapod evolution.</title>
        <authorList>
            <person name="Jeong J.-H."/>
            <person name="Song I."/>
            <person name="Kim S."/>
            <person name="Choi T."/>
            <person name="Kim D."/>
            <person name="Ryu S."/>
            <person name="Kim W."/>
        </authorList>
    </citation>
    <scope>NUCLEOTIDE SEQUENCE [LARGE SCALE GENOMIC DNA]</scope>
    <source>
        <tissue evidence="1">Muscle</tissue>
    </source>
</reference>
<proteinExistence type="predicted"/>
<protein>
    <submittedName>
        <fullName evidence="1">Uncharacterized protein</fullName>
    </submittedName>
</protein>
<evidence type="ECO:0000313" key="2">
    <source>
        <dbReference type="Proteomes" id="UP000324222"/>
    </source>
</evidence>
<organism evidence="1 2">
    <name type="scientific">Portunus trituberculatus</name>
    <name type="common">Swimming crab</name>
    <name type="synonym">Neptunus trituberculatus</name>
    <dbReference type="NCBI Taxonomy" id="210409"/>
    <lineage>
        <taxon>Eukaryota</taxon>
        <taxon>Metazoa</taxon>
        <taxon>Ecdysozoa</taxon>
        <taxon>Arthropoda</taxon>
        <taxon>Crustacea</taxon>
        <taxon>Multicrustacea</taxon>
        <taxon>Malacostraca</taxon>
        <taxon>Eumalacostraca</taxon>
        <taxon>Eucarida</taxon>
        <taxon>Decapoda</taxon>
        <taxon>Pleocyemata</taxon>
        <taxon>Brachyura</taxon>
        <taxon>Eubrachyura</taxon>
        <taxon>Portunoidea</taxon>
        <taxon>Portunidae</taxon>
        <taxon>Portuninae</taxon>
        <taxon>Portunus</taxon>
    </lineage>
</organism>
<dbReference type="AlphaFoldDB" id="A0A5B7GAA5"/>
<name>A0A5B7GAA5_PORTR</name>
<sequence>MKKNPESILLNQVSCCDPFIVRLIIGANMEINTHYFESLSLKEVKELLPPNHSIKQVDTQGLQEAGCYFVVSVGFCCPM</sequence>